<evidence type="ECO:0000256" key="1">
    <source>
        <dbReference type="ARBA" id="ARBA00022801"/>
    </source>
</evidence>
<dbReference type="InterPro" id="IPR003736">
    <property type="entry name" value="PAAI_dom"/>
</dbReference>
<dbReference type="InterPro" id="IPR006683">
    <property type="entry name" value="Thioestr_dom"/>
</dbReference>
<gene>
    <name evidence="9" type="ORF">FE251_06225</name>
</gene>
<dbReference type="PANTHER" id="PTHR43240">
    <property type="entry name" value="1,4-DIHYDROXY-2-NAPHTHOYL-COA THIOESTERASE 1"/>
    <property type="match status" value="1"/>
</dbReference>
<reference evidence="9 10" key="1">
    <citation type="submission" date="2019-05" db="EMBL/GenBank/DDBJ databases">
        <title>Georgenia *** sp. nov., and Georgenia *** sp. nov., isolated from the intestinal contents of plateau pika (Ochotona curzoniae) in the Qinghai-Tibet plateau of China.</title>
        <authorList>
            <person name="Tian Z."/>
        </authorList>
    </citation>
    <scope>NUCLEOTIDE SEQUENCE [LARGE SCALE GENOMIC DNA]</scope>
    <source>
        <strain evidence="9 10">Z294</strain>
    </source>
</reference>
<dbReference type="Pfam" id="PF03061">
    <property type="entry name" value="4HBT"/>
    <property type="match status" value="1"/>
</dbReference>
<dbReference type="CDD" id="cd03443">
    <property type="entry name" value="PaaI_thioesterase"/>
    <property type="match status" value="1"/>
</dbReference>
<evidence type="ECO:0000313" key="9">
    <source>
        <dbReference type="EMBL" id="QDB79012.1"/>
    </source>
</evidence>
<evidence type="ECO:0000256" key="3">
    <source>
        <dbReference type="ARBA" id="ARBA00036002"/>
    </source>
</evidence>
<name>A0ABX5VKN2_9MICO</name>
<sequence>MGARVTTAAELEERLLASPFHRWLGLRVVSVSPQELRLAATWREEWDNGTPERVTHGGILATLLDLAADWALVASLGSPAPTIDFTTHFLRAATPGDLEVVARPVKLGRSLTVAEAEVLDGAGRQVAVGRGTYATFAPSTTAGGGGS</sequence>
<dbReference type="Proteomes" id="UP000313948">
    <property type="component" value="Chromosome"/>
</dbReference>
<protein>
    <recommendedName>
        <fullName evidence="6">Medium/long-chain acyl-CoA thioesterase YigI</fullName>
        <ecNumber evidence="5">3.1.2.20</ecNumber>
    </recommendedName>
</protein>
<dbReference type="PANTHER" id="PTHR43240:SF20">
    <property type="entry name" value="MEDIUM_LONG-CHAIN ACYL-COA THIOESTERASE YIGI"/>
    <property type="match status" value="1"/>
</dbReference>
<keyword evidence="10" id="KW-1185">Reference proteome</keyword>
<evidence type="ECO:0000313" key="10">
    <source>
        <dbReference type="Proteomes" id="UP000313948"/>
    </source>
</evidence>
<comment type="similarity">
    <text evidence="4">Belongs to the YigI thioesterase family.</text>
</comment>
<dbReference type="EMBL" id="CP040899">
    <property type="protein sequence ID" value="QDB79012.1"/>
    <property type="molecule type" value="Genomic_DNA"/>
</dbReference>
<evidence type="ECO:0000256" key="2">
    <source>
        <dbReference type="ARBA" id="ARBA00035880"/>
    </source>
</evidence>
<proteinExistence type="inferred from homology"/>
<evidence type="ECO:0000256" key="7">
    <source>
        <dbReference type="ARBA" id="ARBA00048062"/>
    </source>
</evidence>
<dbReference type="SUPFAM" id="SSF54637">
    <property type="entry name" value="Thioesterase/thiol ester dehydrase-isomerase"/>
    <property type="match status" value="1"/>
</dbReference>
<evidence type="ECO:0000256" key="4">
    <source>
        <dbReference type="ARBA" id="ARBA00038381"/>
    </source>
</evidence>
<comment type="catalytic activity">
    <reaction evidence="7">
        <text>a medium-chain fatty acyl-CoA + H2O = a medium-chain fatty acid + CoA + H(+)</text>
        <dbReference type="Rhea" id="RHEA:68184"/>
        <dbReference type="ChEBI" id="CHEBI:15377"/>
        <dbReference type="ChEBI" id="CHEBI:15378"/>
        <dbReference type="ChEBI" id="CHEBI:57287"/>
        <dbReference type="ChEBI" id="CHEBI:59558"/>
        <dbReference type="ChEBI" id="CHEBI:90546"/>
    </reaction>
</comment>
<evidence type="ECO:0000256" key="6">
    <source>
        <dbReference type="ARBA" id="ARBA00040062"/>
    </source>
</evidence>
<keyword evidence="1" id="KW-0378">Hydrolase</keyword>
<dbReference type="InterPro" id="IPR029069">
    <property type="entry name" value="HotDog_dom_sf"/>
</dbReference>
<evidence type="ECO:0000259" key="8">
    <source>
        <dbReference type="Pfam" id="PF03061"/>
    </source>
</evidence>
<accession>A0ABX5VKN2</accession>
<dbReference type="Gene3D" id="3.10.129.10">
    <property type="entry name" value="Hotdog Thioesterase"/>
    <property type="match status" value="1"/>
</dbReference>
<dbReference type="EC" id="3.1.2.20" evidence="5"/>
<feature type="domain" description="Thioesterase" evidence="8">
    <location>
        <begin position="54"/>
        <end position="126"/>
    </location>
</feature>
<comment type="catalytic activity">
    <reaction evidence="2">
        <text>a fatty acyl-CoA + H2O = a fatty acid + CoA + H(+)</text>
        <dbReference type="Rhea" id="RHEA:16781"/>
        <dbReference type="ChEBI" id="CHEBI:15377"/>
        <dbReference type="ChEBI" id="CHEBI:15378"/>
        <dbReference type="ChEBI" id="CHEBI:28868"/>
        <dbReference type="ChEBI" id="CHEBI:57287"/>
        <dbReference type="ChEBI" id="CHEBI:77636"/>
        <dbReference type="EC" id="3.1.2.20"/>
    </reaction>
</comment>
<organism evidence="9 10">
    <name type="scientific">Georgenia wutianyii</name>
    <dbReference type="NCBI Taxonomy" id="2585135"/>
    <lineage>
        <taxon>Bacteria</taxon>
        <taxon>Bacillati</taxon>
        <taxon>Actinomycetota</taxon>
        <taxon>Actinomycetes</taxon>
        <taxon>Micrococcales</taxon>
        <taxon>Bogoriellaceae</taxon>
        <taxon>Georgenia</taxon>
    </lineage>
</organism>
<dbReference type="NCBIfam" id="TIGR00369">
    <property type="entry name" value="unchar_dom_1"/>
    <property type="match status" value="1"/>
</dbReference>
<evidence type="ECO:0000256" key="5">
    <source>
        <dbReference type="ARBA" id="ARBA00038894"/>
    </source>
</evidence>
<comment type="catalytic activity">
    <reaction evidence="3">
        <text>a long-chain fatty acyl-CoA + H2O = a long-chain fatty acid + CoA + H(+)</text>
        <dbReference type="Rhea" id="RHEA:67680"/>
        <dbReference type="ChEBI" id="CHEBI:15377"/>
        <dbReference type="ChEBI" id="CHEBI:15378"/>
        <dbReference type="ChEBI" id="CHEBI:57287"/>
        <dbReference type="ChEBI" id="CHEBI:57560"/>
        <dbReference type="ChEBI" id="CHEBI:83139"/>
    </reaction>
</comment>